<proteinExistence type="predicted"/>
<dbReference type="Gene3D" id="1.10.132.90">
    <property type="match status" value="1"/>
</dbReference>
<dbReference type="InterPro" id="IPR041651">
    <property type="entry name" value="DUF5610"/>
</dbReference>
<organism evidence="3 4">
    <name type="scientific">Shewanella gelidii</name>
    <dbReference type="NCBI Taxonomy" id="1642821"/>
    <lineage>
        <taxon>Bacteria</taxon>
        <taxon>Pseudomonadati</taxon>
        <taxon>Pseudomonadota</taxon>
        <taxon>Gammaproteobacteria</taxon>
        <taxon>Alteromonadales</taxon>
        <taxon>Shewanellaceae</taxon>
        <taxon>Shewanella</taxon>
    </lineage>
</organism>
<accession>A0A917JQI0</accession>
<evidence type="ECO:0000313" key="3">
    <source>
        <dbReference type="EMBL" id="GGI78559.1"/>
    </source>
</evidence>
<gene>
    <name evidence="3" type="ORF">GCM10009332_14920</name>
</gene>
<reference evidence="3" key="1">
    <citation type="journal article" date="2014" name="Int. J. Syst. Evol. Microbiol.">
        <title>Complete genome sequence of Corynebacterium casei LMG S-19264T (=DSM 44701T), isolated from a smear-ripened cheese.</title>
        <authorList>
            <consortium name="US DOE Joint Genome Institute (JGI-PGF)"/>
            <person name="Walter F."/>
            <person name="Albersmeier A."/>
            <person name="Kalinowski J."/>
            <person name="Ruckert C."/>
        </authorList>
    </citation>
    <scope>NUCLEOTIDE SEQUENCE</scope>
    <source>
        <strain evidence="3">JCM 30804</strain>
    </source>
</reference>
<feature type="domain" description="DUF5610" evidence="2">
    <location>
        <begin position="69"/>
        <end position="189"/>
    </location>
</feature>
<evidence type="ECO:0000259" key="2">
    <source>
        <dbReference type="Pfam" id="PF18433"/>
    </source>
</evidence>
<dbReference type="AlphaFoldDB" id="A0A917JQI0"/>
<sequence length="209" mass="22330">MLAMEIQQPPANHGKAVSEVAKDKSHAKSSHGEAVSEVAQGKSASQMSRELSNATLLSALEEVSISSGNKAMTLLYRAAIDAIDEYLAPTKGPNATQRAFDEGVDTSPEATAGRIVDFSTQFFSVYQGQNSSLSYEEQVDGFLEVIGGAIDKGIGEAKDILEGLQVYEGSIAEDVEATQALVHQGLEEFRERMLGESSQEQEPTGSIED</sequence>
<reference evidence="3" key="2">
    <citation type="submission" date="2020-09" db="EMBL/GenBank/DDBJ databases">
        <authorList>
            <person name="Sun Q."/>
            <person name="Ohkuma M."/>
        </authorList>
    </citation>
    <scope>NUCLEOTIDE SEQUENCE</scope>
    <source>
        <strain evidence="3">JCM 30804</strain>
    </source>
</reference>
<dbReference type="EMBL" id="BMPZ01000003">
    <property type="protein sequence ID" value="GGI78559.1"/>
    <property type="molecule type" value="Genomic_DNA"/>
</dbReference>
<name>A0A917JQI0_9GAMM</name>
<keyword evidence="4" id="KW-1185">Reference proteome</keyword>
<protein>
    <recommendedName>
        <fullName evidence="2">DUF5610 domain-containing protein</fullName>
    </recommendedName>
</protein>
<dbReference type="Proteomes" id="UP000613743">
    <property type="component" value="Unassembled WGS sequence"/>
</dbReference>
<dbReference type="Pfam" id="PF18433">
    <property type="entry name" value="DUF5610"/>
    <property type="match status" value="1"/>
</dbReference>
<evidence type="ECO:0000256" key="1">
    <source>
        <dbReference type="SAM" id="MobiDB-lite"/>
    </source>
</evidence>
<evidence type="ECO:0000313" key="4">
    <source>
        <dbReference type="Proteomes" id="UP000613743"/>
    </source>
</evidence>
<comment type="caution">
    <text evidence="3">The sequence shown here is derived from an EMBL/GenBank/DDBJ whole genome shotgun (WGS) entry which is preliminary data.</text>
</comment>
<feature type="region of interest" description="Disordered" evidence="1">
    <location>
        <begin position="1"/>
        <end position="45"/>
    </location>
</feature>